<comment type="caution">
    <text evidence="1">The sequence shown here is derived from an EMBL/GenBank/DDBJ whole genome shotgun (WGS) entry which is preliminary data.</text>
</comment>
<dbReference type="AlphaFoldDB" id="A0A0L0N6J2"/>
<evidence type="ECO:0000313" key="1">
    <source>
        <dbReference type="EMBL" id="KND89692.1"/>
    </source>
</evidence>
<protein>
    <submittedName>
        <fullName evidence="1">Uncharacterized protein</fullName>
    </submittedName>
</protein>
<proteinExistence type="predicted"/>
<gene>
    <name evidence="1" type="ORF">TOPH_05634</name>
</gene>
<accession>A0A0L0N6J2</accession>
<dbReference type="Proteomes" id="UP000036947">
    <property type="component" value="Unassembled WGS sequence"/>
</dbReference>
<sequence>MYPRRNESELHMLRLDVLGHLLGPCQRHVPPLPLHHHHRHRVRIPRHLPHPIPDLQRAPFRIPDQGPRLVLAQPRLHARPDEGILRRRVRRLGKVPPIQPVDEPVRRVDALLGLHELDHAVRGERVAHEAVEAQRQAEGLREGEHARLVDLLRGGVVEVLLVEVPFLLVGGRGEGGEELVGLEAQRECDAGG</sequence>
<dbReference type="EMBL" id="LFRF01000017">
    <property type="protein sequence ID" value="KND89692.1"/>
    <property type="molecule type" value="Genomic_DNA"/>
</dbReference>
<keyword evidence="2" id="KW-1185">Reference proteome</keyword>
<name>A0A0L0N6J2_TOLOC</name>
<dbReference type="OrthoDB" id="10596474at2759"/>
<reference evidence="1 2" key="1">
    <citation type="journal article" date="2015" name="BMC Genomics">
        <title>The genome of the truffle-parasite Tolypocladium ophioglossoides and the evolution of antifungal peptaibiotics.</title>
        <authorList>
            <person name="Quandt C.A."/>
            <person name="Bushley K.E."/>
            <person name="Spatafora J.W."/>
        </authorList>
    </citation>
    <scope>NUCLEOTIDE SEQUENCE [LARGE SCALE GENOMIC DNA]</scope>
    <source>
        <strain evidence="1 2">CBS 100239</strain>
    </source>
</reference>
<organism evidence="1 2">
    <name type="scientific">Tolypocladium ophioglossoides (strain CBS 100239)</name>
    <name type="common">Snaketongue truffleclub</name>
    <name type="synonym">Elaphocordyceps ophioglossoides</name>
    <dbReference type="NCBI Taxonomy" id="1163406"/>
    <lineage>
        <taxon>Eukaryota</taxon>
        <taxon>Fungi</taxon>
        <taxon>Dikarya</taxon>
        <taxon>Ascomycota</taxon>
        <taxon>Pezizomycotina</taxon>
        <taxon>Sordariomycetes</taxon>
        <taxon>Hypocreomycetidae</taxon>
        <taxon>Hypocreales</taxon>
        <taxon>Ophiocordycipitaceae</taxon>
        <taxon>Tolypocladium</taxon>
    </lineage>
</organism>
<evidence type="ECO:0000313" key="2">
    <source>
        <dbReference type="Proteomes" id="UP000036947"/>
    </source>
</evidence>